<keyword evidence="4" id="KW-1185">Reference proteome</keyword>
<organism evidence="3 4">
    <name type="scientific">Carpediemonas membranifera</name>
    <dbReference type="NCBI Taxonomy" id="201153"/>
    <lineage>
        <taxon>Eukaryota</taxon>
        <taxon>Metamonada</taxon>
        <taxon>Carpediemonas-like organisms</taxon>
        <taxon>Carpediemonas</taxon>
    </lineage>
</organism>
<dbReference type="PANTHER" id="PTHR15668:SF4">
    <property type="entry name" value="COILED-COIL DOMAIN-CONTAINING PROTEIN 22"/>
    <property type="match status" value="1"/>
</dbReference>
<dbReference type="InterPro" id="IPR048349">
    <property type="entry name" value="CCDC22_N"/>
</dbReference>
<dbReference type="GO" id="GO:2000060">
    <property type="term" value="P:positive regulation of ubiquitin-dependent protein catabolic process"/>
    <property type="evidence" value="ECO:0007669"/>
    <property type="project" value="TreeGrafter"/>
</dbReference>
<gene>
    <name evidence="3" type="ORF">J8273_8213</name>
</gene>
<protein>
    <recommendedName>
        <fullName evidence="2">CCDC22 N-terminal domain-containing protein</fullName>
    </recommendedName>
</protein>
<feature type="coiled-coil region" evidence="1">
    <location>
        <begin position="368"/>
        <end position="436"/>
    </location>
</feature>
<dbReference type="GO" id="GO:0097602">
    <property type="term" value="F:cullin family protein binding"/>
    <property type="evidence" value="ECO:0007669"/>
    <property type="project" value="TreeGrafter"/>
</dbReference>
<sequence length="551" mass="60654">MAESEVHIVRALQQVGCEVPEDMTLASFDAAMLRSAIYVCLEKIKPEIKLPAQITDDSLASVKFRVTQQLVDIIKGCGFIGELGYNQLLYPSAKDTRGVLAWLVERLPRQTTTTTLSKAELFRADIQAALKTWTQPRLPLCLRRSQLPTPFEAVTLKMSKPMSQQVTPDTMLPSIIESTRVFSQKKKTVSSKATAERLQDFRKIIMDGLNGVVGAEVPEEPAAEQVTGELSRLEQMAMYQHEDAVIETTDTDGDLSKADVDTLVAMSGDLKSRRADLAATALAAENKRSAFADEIETAEKSIAEQARALEKLAVAQEMAADPDVDEKLDAQEAKVSGKLERMQSEWKEAKDALISDLAAVQQSIDTMDSELEATAEQAKERKAEARTLLETLRQKEAAMEQAAGGTNVRESIIESIRDLRRSVAKQLAELDSVKVEVRERKIEYDAAAEKSAASYAAVKEAMSRPGKAADKQAFAELARSRLNKVHGVFKHLERLTENIAATEQKIVETERLAATEGQAAGEVPVESVARDLEALRAENKALMEQLKARQE</sequence>
<dbReference type="Proteomes" id="UP000717585">
    <property type="component" value="Unassembled WGS sequence"/>
</dbReference>
<dbReference type="OrthoDB" id="10266736at2759"/>
<evidence type="ECO:0000256" key="1">
    <source>
        <dbReference type="SAM" id="Coils"/>
    </source>
</evidence>
<evidence type="ECO:0000313" key="3">
    <source>
        <dbReference type="EMBL" id="KAG9390173.1"/>
    </source>
</evidence>
<evidence type="ECO:0000313" key="4">
    <source>
        <dbReference type="Proteomes" id="UP000717585"/>
    </source>
</evidence>
<evidence type="ECO:0000259" key="2">
    <source>
        <dbReference type="Pfam" id="PF21674"/>
    </source>
</evidence>
<keyword evidence="1" id="KW-0175">Coiled coil</keyword>
<comment type="caution">
    <text evidence="3">The sequence shown here is derived from an EMBL/GenBank/DDBJ whole genome shotgun (WGS) entry which is preliminary data.</text>
</comment>
<proteinExistence type="predicted"/>
<accession>A0A8J6DZ31</accession>
<dbReference type="EMBL" id="JAHDYR010000066">
    <property type="protein sequence ID" value="KAG9390173.1"/>
    <property type="molecule type" value="Genomic_DNA"/>
</dbReference>
<dbReference type="AlphaFoldDB" id="A0A8J6DZ31"/>
<feature type="coiled-coil region" evidence="1">
    <location>
        <begin position="492"/>
        <end position="549"/>
    </location>
</feature>
<dbReference type="PANTHER" id="PTHR15668">
    <property type="entry name" value="JM1 PROTEIN"/>
    <property type="match status" value="1"/>
</dbReference>
<name>A0A8J6DZ31_9EUKA</name>
<dbReference type="InterPro" id="IPR008530">
    <property type="entry name" value="CCDC22"/>
</dbReference>
<dbReference type="Pfam" id="PF21674">
    <property type="entry name" value="CCDC22_N"/>
    <property type="match status" value="1"/>
</dbReference>
<reference evidence="3" key="1">
    <citation type="submission" date="2021-05" db="EMBL/GenBank/DDBJ databases">
        <title>A free-living protist that lacks canonical eukaryotic 1 DNA replication and segregation systems.</title>
        <authorList>
            <person name="Salas-Leiva D.E."/>
            <person name="Tromer E.C."/>
            <person name="Curtis B.A."/>
            <person name="Jerlstrom-Hultqvist J."/>
            <person name="Kolisko M."/>
            <person name="Yi Z."/>
            <person name="Salas-Leiva J.S."/>
            <person name="Gallot-Lavallee L."/>
            <person name="Kops G.J.P.L."/>
            <person name="Archibald J.M."/>
            <person name="Simpson A.G.B."/>
            <person name="Roger A.J."/>
        </authorList>
    </citation>
    <scope>NUCLEOTIDE SEQUENCE</scope>
    <source>
        <strain evidence="3">BICM</strain>
    </source>
</reference>
<feature type="domain" description="CCDC22 N-terminal" evidence="2">
    <location>
        <begin position="1"/>
        <end position="108"/>
    </location>
</feature>